<dbReference type="EMBL" id="QICD01000013">
    <property type="protein sequence ID" value="RNL43208.1"/>
    <property type="molecule type" value="Genomic_DNA"/>
</dbReference>
<keyword evidence="2" id="KW-0540">Nuclease</keyword>
<name>A0A3N0B8L6_9ACTN</name>
<dbReference type="RefSeq" id="WP_123192346.1">
    <property type="nucleotide sequence ID" value="NZ_QICD01000013.1"/>
</dbReference>
<dbReference type="GO" id="GO:0003676">
    <property type="term" value="F:nucleic acid binding"/>
    <property type="evidence" value="ECO:0007669"/>
    <property type="project" value="InterPro"/>
</dbReference>
<keyword evidence="2" id="KW-0255">Endonuclease</keyword>
<reference evidence="3" key="1">
    <citation type="submission" date="2018-05" db="EMBL/GenBank/DDBJ databases">
        <title>Genome Sequencing of selected type strains of the family Eggerthellaceae.</title>
        <authorList>
            <person name="Danylec N."/>
            <person name="Stoll D.A."/>
            <person name="Doetsch A."/>
            <person name="Huch M."/>
        </authorList>
    </citation>
    <scope>NUCLEOTIDE SEQUENCE [LARGE SCALE GENOMIC DNA]</scope>
    <source>
        <strain evidence="3">DSM 16106</strain>
    </source>
</reference>
<protein>
    <submittedName>
        <fullName evidence="2">Endonuclease</fullName>
    </submittedName>
</protein>
<gene>
    <name evidence="2" type="ORF">DMP08_07705</name>
</gene>
<dbReference type="SUPFAM" id="SSF52980">
    <property type="entry name" value="Restriction endonuclease-like"/>
    <property type="match status" value="1"/>
</dbReference>
<organism evidence="2 3">
    <name type="scientific">Paraeggerthella hongkongensis</name>
    <dbReference type="NCBI Taxonomy" id="230658"/>
    <lineage>
        <taxon>Bacteria</taxon>
        <taxon>Bacillati</taxon>
        <taxon>Actinomycetota</taxon>
        <taxon>Coriobacteriia</taxon>
        <taxon>Eggerthellales</taxon>
        <taxon>Eggerthellaceae</taxon>
        <taxon>Paraeggerthella</taxon>
    </lineage>
</organism>
<proteinExistence type="inferred from homology"/>
<dbReference type="InterPro" id="IPR011335">
    <property type="entry name" value="Restrct_endonuc-II-like"/>
</dbReference>
<dbReference type="InterPro" id="IPR011856">
    <property type="entry name" value="tRNA_endonuc-like_dom_sf"/>
</dbReference>
<dbReference type="GO" id="GO:0004519">
    <property type="term" value="F:endonuclease activity"/>
    <property type="evidence" value="ECO:0007669"/>
    <property type="project" value="UniProtKB-KW"/>
</dbReference>
<dbReference type="Proteomes" id="UP000278632">
    <property type="component" value="Unassembled WGS sequence"/>
</dbReference>
<keyword evidence="2" id="KW-0378">Hydrolase</keyword>
<comment type="caution">
    <text evidence="2">The sequence shown here is derived from an EMBL/GenBank/DDBJ whole genome shotgun (WGS) entry which is preliminary data.</text>
</comment>
<sequence>METINDKAMRGISTYLTRRGFDIIEEGWAHGKDSIDLIARDGEDLVFVTTRIAEGGSDIPAEKVNRKSLERVAAAYLAANLDLPEGSVRFDVVSMLILGESRALLRHHRSALSDSGTTEV</sequence>
<dbReference type="OrthoDB" id="3191951at2"/>
<evidence type="ECO:0000313" key="3">
    <source>
        <dbReference type="Proteomes" id="UP000278632"/>
    </source>
</evidence>
<evidence type="ECO:0000256" key="1">
    <source>
        <dbReference type="ARBA" id="ARBA00006738"/>
    </source>
</evidence>
<dbReference type="AlphaFoldDB" id="A0A3N0B8L6"/>
<dbReference type="InterPro" id="IPR003509">
    <property type="entry name" value="UPF0102_YraN-like"/>
</dbReference>
<accession>A0A3N0B8L6</accession>
<dbReference type="Gene3D" id="3.40.1350.10">
    <property type="match status" value="1"/>
</dbReference>
<keyword evidence="3" id="KW-1185">Reference proteome</keyword>
<comment type="similarity">
    <text evidence="1">Belongs to the UPF0102 family.</text>
</comment>
<evidence type="ECO:0000313" key="2">
    <source>
        <dbReference type="EMBL" id="RNL43208.1"/>
    </source>
</evidence>
<dbReference type="Pfam" id="PF02021">
    <property type="entry name" value="UPF0102"/>
    <property type="match status" value="1"/>
</dbReference>